<evidence type="ECO:0000256" key="1">
    <source>
        <dbReference type="SAM" id="Coils"/>
    </source>
</evidence>
<sequence>MEFVPCDSLEINASTSLGLMKRKVQNDKKALIEARDEIQEKNREIEQLNKTILQMRRNLEKKQMVTVNKENEDEILGKLEEFYV</sequence>
<organism evidence="2 3">
    <name type="scientific">Eruca vesicaria subsp. sativa</name>
    <name type="common">Garden rocket</name>
    <name type="synonym">Eruca sativa</name>
    <dbReference type="NCBI Taxonomy" id="29727"/>
    <lineage>
        <taxon>Eukaryota</taxon>
        <taxon>Viridiplantae</taxon>
        <taxon>Streptophyta</taxon>
        <taxon>Embryophyta</taxon>
        <taxon>Tracheophyta</taxon>
        <taxon>Spermatophyta</taxon>
        <taxon>Magnoliopsida</taxon>
        <taxon>eudicotyledons</taxon>
        <taxon>Gunneridae</taxon>
        <taxon>Pentapetalae</taxon>
        <taxon>rosids</taxon>
        <taxon>malvids</taxon>
        <taxon>Brassicales</taxon>
        <taxon>Brassicaceae</taxon>
        <taxon>Brassiceae</taxon>
        <taxon>Eruca</taxon>
    </lineage>
</organism>
<feature type="coiled-coil region" evidence="1">
    <location>
        <begin position="21"/>
        <end position="65"/>
    </location>
</feature>
<accession>A0ABC8LQK7</accession>
<protein>
    <submittedName>
        <fullName evidence="2">Uncharacterized protein</fullName>
    </submittedName>
</protein>
<evidence type="ECO:0000313" key="2">
    <source>
        <dbReference type="EMBL" id="CAH8385804.1"/>
    </source>
</evidence>
<dbReference type="EMBL" id="CAKOAT010676265">
    <property type="protein sequence ID" value="CAH8385804.1"/>
    <property type="molecule type" value="Genomic_DNA"/>
</dbReference>
<reference evidence="2 3" key="1">
    <citation type="submission" date="2022-03" db="EMBL/GenBank/DDBJ databases">
        <authorList>
            <person name="Macdonald S."/>
            <person name="Ahmed S."/>
            <person name="Newling K."/>
        </authorList>
    </citation>
    <scope>NUCLEOTIDE SEQUENCE [LARGE SCALE GENOMIC DNA]</scope>
</reference>
<keyword evidence="3" id="KW-1185">Reference proteome</keyword>
<gene>
    <name evidence="2" type="ORF">ERUC_LOCUS38287</name>
</gene>
<comment type="caution">
    <text evidence="2">The sequence shown here is derived from an EMBL/GenBank/DDBJ whole genome shotgun (WGS) entry which is preliminary data.</text>
</comment>
<keyword evidence="1" id="KW-0175">Coiled coil</keyword>
<evidence type="ECO:0000313" key="3">
    <source>
        <dbReference type="Proteomes" id="UP001642260"/>
    </source>
</evidence>
<proteinExistence type="predicted"/>
<name>A0ABC8LQK7_ERUVS</name>
<dbReference type="AlphaFoldDB" id="A0ABC8LQK7"/>
<dbReference type="Proteomes" id="UP001642260">
    <property type="component" value="Unassembled WGS sequence"/>
</dbReference>